<evidence type="ECO:0008006" key="3">
    <source>
        <dbReference type="Google" id="ProtNLM"/>
    </source>
</evidence>
<dbReference type="RefSeq" id="WP_114472294.1">
    <property type="nucleotide sequence ID" value="NZ_QPJK01000015.1"/>
</dbReference>
<comment type="caution">
    <text evidence="1">The sequence shown here is derived from an EMBL/GenBank/DDBJ whole genome shotgun (WGS) entry which is preliminary data.</text>
</comment>
<dbReference type="AlphaFoldDB" id="A0A368XB29"/>
<name>A0A368XB29_9BURK</name>
<evidence type="ECO:0000313" key="1">
    <source>
        <dbReference type="EMBL" id="RCW64426.1"/>
    </source>
</evidence>
<dbReference type="EMBL" id="QPJK01000015">
    <property type="protein sequence ID" value="RCW64426.1"/>
    <property type="molecule type" value="Genomic_DNA"/>
</dbReference>
<sequence>MDKEVAPAVLAVINEKRLSGDKRTPVEIITKMGVFDARDKASDMAWLASGDNIIVTIWAELVSVGEGGRWFLLESLDPLHRIGGGERTDLRIQRTKDRIQLIKRALDAGQGLRAVLQTNRVAIADLETDKAARMSVRVPDEQEWHVAVWSPEERHVVLVRGPRGWVPGEAEIQAARARAGIVDAAPDAAAIAVGGGDLHSAALDHLTRHFAGYGYKTEAIDPPSAGHEVEVRDKKGKTLLKLVVKGTATGATGYALTAEQRALARRDPQWRLAVVSDVGSPAAQHKLYNGADMDKAPGLAPELG</sequence>
<proteinExistence type="predicted"/>
<keyword evidence="2" id="KW-1185">Reference proteome</keyword>
<organism evidence="1 2">
    <name type="scientific">Pseudorhodoferax soli</name>
    <dbReference type="NCBI Taxonomy" id="545864"/>
    <lineage>
        <taxon>Bacteria</taxon>
        <taxon>Pseudomonadati</taxon>
        <taxon>Pseudomonadota</taxon>
        <taxon>Betaproteobacteria</taxon>
        <taxon>Burkholderiales</taxon>
        <taxon>Comamonadaceae</taxon>
    </lineage>
</organism>
<protein>
    <recommendedName>
        <fullName evidence="3">Protein NO VEIN C-terminal domain-containing protein</fullName>
    </recommendedName>
</protein>
<evidence type="ECO:0000313" key="2">
    <source>
        <dbReference type="Proteomes" id="UP000252884"/>
    </source>
</evidence>
<accession>A0A368XB29</accession>
<dbReference type="OrthoDB" id="8843698at2"/>
<dbReference type="Proteomes" id="UP000252884">
    <property type="component" value="Unassembled WGS sequence"/>
</dbReference>
<gene>
    <name evidence="1" type="ORF">DES41_11550</name>
</gene>
<reference evidence="1 2" key="1">
    <citation type="submission" date="2018-07" db="EMBL/GenBank/DDBJ databases">
        <title>Genomic Encyclopedia of Type Strains, Phase IV (KMG-IV): sequencing the most valuable type-strain genomes for metagenomic binning, comparative biology and taxonomic classification.</title>
        <authorList>
            <person name="Goeker M."/>
        </authorList>
    </citation>
    <scope>NUCLEOTIDE SEQUENCE [LARGE SCALE GENOMIC DNA]</scope>
    <source>
        <strain evidence="1 2">DSM 21634</strain>
    </source>
</reference>